<evidence type="ECO:0000313" key="2">
    <source>
        <dbReference type="EMBL" id="GGZ39265.1"/>
    </source>
</evidence>
<dbReference type="EMBL" id="BMZB01000004">
    <property type="protein sequence ID" value="GGZ39265.1"/>
    <property type="molecule type" value="Genomic_DNA"/>
</dbReference>
<dbReference type="AlphaFoldDB" id="A0A918Q9U3"/>
<dbReference type="CDD" id="cd06127">
    <property type="entry name" value="DEDDh"/>
    <property type="match status" value="1"/>
</dbReference>
<dbReference type="SUPFAM" id="SSF53098">
    <property type="entry name" value="Ribonuclease H-like"/>
    <property type="match status" value="1"/>
</dbReference>
<dbReference type="Proteomes" id="UP000662572">
    <property type="component" value="Unassembled WGS sequence"/>
</dbReference>
<accession>A0A918Q9U3</accession>
<reference evidence="2" key="1">
    <citation type="journal article" date="2014" name="Int. J. Syst. Evol. Microbiol.">
        <title>Complete genome sequence of Corynebacterium casei LMG S-19264T (=DSM 44701T), isolated from a smear-ripened cheese.</title>
        <authorList>
            <consortium name="US DOE Joint Genome Institute (JGI-PGF)"/>
            <person name="Walter F."/>
            <person name="Albersmeier A."/>
            <person name="Kalinowski J."/>
            <person name="Ruckert C."/>
        </authorList>
    </citation>
    <scope>NUCLEOTIDE SEQUENCE</scope>
    <source>
        <strain evidence="2">KCTC 32296</strain>
    </source>
</reference>
<name>A0A918Q9U3_9CAUL</name>
<dbReference type="SMART" id="SM00479">
    <property type="entry name" value="EXOIII"/>
    <property type="match status" value="1"/>
</dbReference>
<dbReference type="InterPro" id="IPR013520">
    <property type="entry name" value="Ribonucl_H"/>
</dbReference>
<organism evidence="2 3">
    <name type="scientific">Asticcacaulis endophyticus</name>
    <dbReference type="NCBI Taxonomy" id="1395890"/>
    <lineage>
        <taxon>Bacteria</taxon>
        <taxon>Pseudomonadati</taxon>
        <taxon>Pseudomonadota</taxon>
        <taxon>Alphaproteobacteria</taxon>
        <taxon>Caulobacterales</taxon>
        <taxon>Caulobacteraceae</taxon>
        <taxon>Asticcacaulis</taxon>
    </lineage>
</organism>
<proteinExistence type="predicted"/>
<dbReference type="InterPro" id="IPR036397">
    <property type="entry name" value="RNaseH_sf"/>
</dbReference>
<dbReference type="Pfam" id="PF00929">
    <property type="entry name" value="RNase_T"/>
    <property type="match status" value="1"/>
</dbReference>
<feature type="domain" description="Exonuclease" evidence="1">
    <location>
        <begin position="82"/>
        <end position="245"/>
    </location>
</feature>
<gene>
    <name evidence="2" type="ORF">GCM10011273_27120</name>
</gene>
<protein>
    <submittedName>
        <fullName evidence="2">DNA polymerase III subunit epsilon</fullName>
    </submittedName>
</protein>
<comment type="caution">
    <text evidence="2">The sequence shown here is derived from an EMBL/GenBank/DDBJ whole genome shotgun (WGS) entry which is preliminary data.</text>
</comment>
<dbReference type="PANTHER" id="PTHR30231:SF37">
    <property type="entry name" value="EXODEOXYRIBONUCLEASE 10"/>
    <property type="match status" value="1"/>
</dbReference>
<dbReference type="GO" id="GO:0003676">
    <property type="term" value="F:nucleic acid binding"/>
    <property type="evidence" value="ECO:0007669"/>
    <property type="project" value="InterPro"/>
</dbReference>
<evidence type="ECO:0000259" key="1">
    <source>
        <dbReference type="SMART" id="SM00479"/>
    </source>
</evidence>
<sequence length="334" mass="37461">MRCRVSWEAYVKPVSNQLDMFGAPSSVDADRRRSRARDNALPVDEAEMVRRLTETGRYRILTKLPQRVVVTERRPGFPRIGVIVDTETTGLSFRTHEVIEFGGVAFSFTDEGEMGDVLEVYGGLQEPTTPISDEITQLTGITNDMVIGQSLDIWAIERLIRSADLVIAHNAAFDRPFCELISPVFGDVPWACSNAEIGWSARGFEGSKLGYLVGQSGFFHEGHRAVDDCFALLEVLMAPVTDEGASAFTELYQASLQSRAKIWALYSPFETKDILKARGYRWSDGTDGQPKSWWMEVAETDLDAELMFLRSDIYQRADIEPVIRILSAVDRFKA</sequence>
<dbReference type="InterPro" id="IPR012337">
    <property type="entry name" value="RNaseH-like_sf"/>
</dbReference>
<evidence type="ECO:0000313" key="3">
    <source>
        <dbReference type="Proteomes" id="UP000662572"/>
    </source>
</evidence>
<keyword evidence="3" id="KW-1185">Reference proteome</keyword>
<dbReference type="GO" id="GO:0008408">
    <property type="term" value="F:3'-5' exonuclease activity"/>
    <property type="evidence" value="ECO:0007669"/>
    <property type="project" value="TreeGrafter"/>
</dbReference>
<dbReference type="GO" id="GO:0045004">
    <property type="term" value="P:DNA replication proofreading"/>
    <property type="evidence" value="ECO:0007669"/>
    <property type="project" value="TreeGrafter"/>
</dbReference>
<dbReference type="PANTHER" id="PTHR30231">
    <property type="entry name" value="DNA POLYMERASE III SUBUNIT EPSILON"/>
    <property type="match status" value="1"/>
</dbReference>
<dbReference type="NCBIfam" id="NF006615">
    <property type="entry name" value="PRK09182.1"/>
    <property type="match status" value="1"/>
</dbReference>
<dbReference type="GO" id="GO:0005829">
    <property type="term" value="C:cytosol"/>
    <property type="evidence" value="ECO:0007669"/>
    <property type="project" value="TreeGrafter"/>
</dbReference>
<reference evidence="2" key="2">
    <citation type="submission" date="2020-09" db="EMBL/GenBank/DDBJ databases">
        <authorList>
            <person name="Sun Q."/>
            <person name="Kim S."/>
        </authorList>
    </citation>
    <scope>NUCLEOTIDE SEQUENCE</scope>
    <source>
        <strain evidence="2">KCTC 32296</strain>
    </source>
</reference>
<dbReference type="Gene3D" id="3.30.420.10">
    <property type="entry name" value="Ribonuclease H-like superfamily/Ribonuclease H"/>
    <property type="match status" value="1"/>
</dbReference>